<protein>
    <submittedName>
        <fullName evidence="1">Genomic scaffold, ProqFM164S01</fullName>
    </submittedName>
</protein>
<sequence length="60" mass="7108">MLRELRDGENRVKSDEFGDRNINMKLSPYIAQDFRTHERVDPNVCQISGWCNLVNRNLSR</sequence>
<accession>W6PVD5</accession>
<gene>
    <name evidence="1" type="ORF">PROQFM164_S01g002014</name>
</gene>
<proteinExistence type="predicted"/>
<name>W6PVD5_PENRF</name>
<dbReference type="EMBL" id="HG792015">
    <property type="protein sequence ID" value="CDM28203.1"/>
    <property type="molecule type" value="Genomic_DNA"/>
</dbReference>
<evidence type="ECO:0000313" key="1">
    <source>
        <dbReference type="EMBL" id="CDM28203.1"/>
    </source>
</evidence>
<evidence type="ECO:0000313" key="2">
    <source>
        <dbReference type="Proteomes" id="UP000030686"/>
    </source>
</evidence>
<reference evidence="1" key="1">
    <citation type="journal article" date="2014" name="Nat. Commun.">
        <title>Multiple recent horizontal transfers of a large genomic region in cheese making fungi.</title>
        <authorList>
            <person name="Cheeseman K."/>
            <person name="Ropars J."/>
            <person name="Renault P."/>
            <person name="Dupont J."/>
            <person name="Gouzy J."/>
            <person name="Branca A."/>
            <person name="Abraham A.L."/>
            <person name="Ceppi M."/>
            <person name="Conseiller E."/>
            <person name="Debuchy R."/>
            <person name="Malagnac F."/>
            <person name="Goarin A."/>
            <person name="Silar P."/>
            <person name="Lacoste S."/>
            <person name="Sallet E."/>
            <person name="Bensimon A."/>
            <person name="Giraud T."/>
            <person name="Brygoo Y."/>
        </authorList>
    </citation>
    <scope>NUCLEOTIDE SEQUENCE [LARGE SCALE GENOMIC DNA]</scope>
    <source>
        <strain evidence="1">FM164</strain>
    </source>
</reference>
<organism evidence="1 2">
    <name type="scientific">Penicillium roqueforti (strain FM164)</name>
    <dbReference type="NCBI Taxonomy" id="1365484"/>
    <lineage>
        <taxon>Eukaryota</taxon>
        <taxon>Fungi</taxon>
        <taxon>Dikarya</taxon>
        <taxon>Ascomycota</taxon>
        <taxon>Pezizomycotina</taxon>
        <taxon>Eurotiomycetes</taxon>
        <taxon>Eurotiomycetidae</taxon>
        <taxon>Eurotiales</taxon>
        <taxon>Aspergillaceae</taxon>
        <taxon>Penicillium</taxon>
    </lineage>
</organism>
<dbReference type="Proteomes" id="UP000030686">
    <property type="component" value="Unassembled WGS sequence"/>
</dbReference>
<keyword evidence="2" id="KW-1185">Reference proteome</keyword>
<dbReference type="AlphaFoldDB" id="W6PVD5"/>